<dbReference type="EC" id="6.2.1.13" evidence="2"/>
<name>A0A7J3M234_ARCFL</name>
<evidence type="ECO:0000256" key="4">
    <source>
        <dbReference type="ARBA" id="ARBA00022741"/>
    </source>
</evidence>
<dbReference type="EMBL" id="DSYZ01000041">
    <property type="protein sequence ID" value="HGT82435.1"/>
    <property type="molecule type" value="Genomic_DNA"/>
</dbReference>
<evidence type="ECO:0000256" key="1">
    <source>
        <dbReference type="ARBA" id="ARBA00001619"/>
    </source>
</evidence>
<sequence>MKKRQLRTSKSLSRLDLQKVSTFSQCSKKGSRSSSGVAEDSQFGSFLALGLGRFYVETLKNYSVRLIPVNENDVEEMLNELRSKDIFSYRRKKFDKRAVLELAVRVSEIMEKENTLEMDLNAVFVYEKGYAVADARIVIGKRGDFETKIREVSYQCKEDCSG</sequence>
<reference evidence="6" key="1">
    <citation type="journal article" date="2020" name="mSystems">
        <title>Genome- and Community-Level Interaction Insights into Carbon Utilization and Element Cycling Functions of Hydrothermarchaeota in Hydrothermal Sediment.</title>
        <authorList>
            <person name="Zhou Z."/>
            <person name="Liu Y."/>
            <person name="Xu W."/>
            <person name="Pan J."/>
            <person name="Luo Z.H."/>
            <person name="Li M."/>
        </authorList>
    </citation>
    <scope>NUCLEOTIDE SEQUENCE [LARGE SCALE GENOMIC DNA]</scope>
    <source>
        <strain evidence="6">SpSt-587</strain>
    </source>
</reference>
<dbReference type="GO" id="GO:0043758">
    <property type="term" value="F:acetate-CoA ligase (ADP-forming) activity"/>
    <property type="evidence" value="ECO:0007669"/>
    <property type="project" value="UniProtKB-EC"/>
</dbReference>
<proteinExistence type="predicted"/>
<dbReference type="AlphaFoldDB" id="A0A7J3M234"/>
<evidence type="ECO:0000256" key="5">
    <source>
        <dbReference type="ARBA" id="ARBA00022840"/>
    </source>
</evidence>
<evidence type="ECO:0000313" key="6">
    <source>
        <dbReference type="EMBL" id="HGT82435.1"/>
    </source>
</evidence>
<organism evidence="6">
    <name type="scientific">Archaeoglobus fulgidus</name>
    <dbReference type="NCBI Taxonomy" id="2234"/>
    <lineage>
        <taxon>Archaea</taxon>
        <taxon>Methanobacteriati</taxon>
        <taxon>Methanobacteriota</taxon>
        <taxon>Archaeoglobi</taxon>
        <taxon>Archaeoglobales</taxon>
        <taxon>Archaeoglobaceae</taxon>
        <taxon>Archaeoglobus</taxon>
    </lineage>
</organism>
<dbReference type="SUPFAM" id="SSF56059">
    <property type="entry name" value="Glutathione synthetase ATP-binding domain-like"/>
    <property type="match status" value="1"/>
</dbReference>
<dbReference type="GO" id="GO:0005524">
    <property type="term" value="F:ATP binding"/>
    <property type="evidence" value="ECO:0007669"/>
    <property type="project" value="UniProtKB-KW"/>
</dbReference>
<keyword evidence="5" id="KW-0067">ATP-binding</keyword>
<dbReference type="PANTHER" id="PTHR43334:SF2">
    <property type="entry name" value="ACETATE--COA LIGASE [ADP-FORMING]"/>
    <property type="match status" value="1"/>
</dbReference>
<evidence type="ECO:0000256" key="3">
    <source>
        <dbReference type="ARBA" id="ARBA00022598"/>
    </source>
</evidence>
<accession>A0A7J3M234</accession>
<dbReference type="InterPro" id="IPR051538">
    <property type="entry name" value="Acyl-CoA_Synth/Transferase"/>
</dbReference>
<comment type="caution">
    <text evidence="6">The sequence shown here is derived from an EMBL/GenBank/DDBJ whole genome shotgun (WGS) entry which is preliminary data.</text>
</comment>
<evidence type="ECO:0000256" key="2">
    <source>
        <dbReference type="ARBA" id="ARBA00012957"/>
    </source>
</evidence>
<comment type="catalytic activity">
    <reaction evidence="1">
        <text>acetate + ATP + CoA = acetyl-CoA + ADP + phosphate</text>
        <dbReference type="Rhea" id="RHEA:15081"/>
        <dbReference type="ChEBI" id="CHEBI:30089"/>
        <dbReference type="ChEBI" id="CHEBI:30616"/>
        <dbReference type="ChEBI" id="CHEBI:43474"/>
        <dbReference type="ChEBI" id="CHEBI:57287"/>
        <dbReference type="ChEBI" id="CHEBI:57288"/>
        <dbReference type="ChEBI" id="CHEBI:456216"/>
        <dbReference type="EC" id="6.2.1.13"/>
    </reaction>
</comment>
<protein>
    <recommendedName>
        <fullName evidence="2">acetate--CoA ligase (ADP-forming)</fullName>
        <ecNumber evidence="2">6.2.1.13</ecNumber>
    </recommendedName>
</protein>
<keyword evidence="4" id="KW-0547">Nucleotide-binding</keyword>
<dbReference type="Gene3D" id="3.30.470.20">
    <property type="entry name" value="ATP-grasp fold, B domain"/>
    <property type="match status" value="1"/>
</dbReference>
<dbReference type="Pfam" id="PF13549">
    <property type="entry name" value="ATP-grasp_5"/>
    <property type="match status" value="1"/>
</dbReference>
<keyword evidence="3" id="KW-0436">Ligase</keyword>
<dbReference type="PANTHER" id="PTHR43334">
    <property type="entry name" value="ACETATE--COA LIGASE [ADP-FORMING]"/>
    <property type="match status" value="1"/>
</dbReference>
<gene>
    <name evidence="6" type="ORF">ENT52_01740</name>
</gene>